<feature type="region of interest" description="Disordered" evidence="5">
    <location>
        <begin position="288"/>
        <end position="315"/>
    </location>
</feature>
<dbReference type="GO" id="GO:0006729">
    <property type="term" value="P:tetrahydrobiopterin biosynthetic process"/>
    <property type="evidence" value="ECO:0007669"/>
    <property type="project" value="InterPro"/>
</dbReference>
<gene>
    <name evidence="6" type="ORF">CALVIDRAFT_599009</name>
</gene>
<dbReference type="EMBL" id="KV417288">
    <property type="protein sequence ID" value="KZO95567.1"/>
    <property type="molecule type" value="Genomic_DNA"/>
</dbReference>
<protein>
    <recommendedName>
        <fullName evidence="3">4a-hydroxytetrahydrobiopterin dehydratase</fullName>
        <ecNumber evidence="3">4.2.1.96</ecNumber>
    </recommendedName>
</protein>
<keyword evidence="7" id="KW-1185">Reference proteome</keyword>
<evidence type="ECO:0000256" key="5">
    <source>
        <dbReference type="SAM" id="MobiDB-lite"/>
    </source>
</evidence>
<reference evidence="6 7" key="1">
    <citation type="journal article" date="2016" name="Mol. Biol. Evol.">
        <title>Comparative Genomics of Early-Diverging Mushroom-Forming Fungi Provides Insights into the Origins of Lignocellulose Decay Capabilities.</title>
        <authorList>
            <person name="Nagy L.G."/>
            <person name="Riley R."/>
            <person name="Tritt A."/>
            <person name="Adam C."/>
            <person name="Daum C."/>
            <person name="Floudas D."/>
            <person name="Sun H."/>
            <person name="Yadav J.S."/>
            <person name="Pangilinan J."/>
            <person name="Larsson K.H."/>
            <person name="Matsuura K."/>
            <person name="Barry K."/>
            <person name="Labutti K."/>
            <person name="Kuo R."/>
            <person name="Ohm R.A."/>
            <person name="Bhattacharya S.S."/>
            <person name="Shirouzu T."/>
            <person name="Yoshinaga Y."/>
            <person name="Martin F.M."/>
            <person name="Grigoriev I.V."/>
            <person name="Hibbett D.S."/>
        </authorList>
    </citation>
    <scope>NUCLEOTIDE SEQUENCE [LARGE SCALE GENOMIC DNA]</scope>
    <source>
        <strain evidence="6 7">TUFC12733</strain>
    </source>
</reference>
<evidence type="ECO:0000256" key="2">
    <source>
        <dbReference type="ARBA" id="ARBA00006472"/>
    </source>
</evidence>
<dbReference type="Gene3D" id="3.30.1360.20">
    <property type="entry name" value="Transcriptional coactivator/pterin dehydratase"/>
    <property type="match status" value="1"/>
</dbReference>
<proteinExistence type="inferred from homology"/>
<dbReference type="EC" id="4.2.1.96" evidence="3"/>
<evidence type="ECO:0000313" key="6">
    <source>
        <dbReference type="EMBL" id="KZO95567.1"/>
    </source>
</evidence>
<evidence type="ECO:0000256" key="1">
    <source>
        <dbReference type="ARBA" id="ARBA00001554"/>
    </source>
</evidence>
<dbReference type="AlphaFoldDB" id="A0A167LD72"/>
<feature type="compositionally biased region" description="Basic and acidic residues" evidence="5">
    <location>
        <begin position="118"/>
        <end position="131"/>
    </location>
</feature>
<evidence type="ECO:0000256" key="4">
    <source>
        <dbReference type="ARBA" id="ARBA00023239"/>
    </source>
</evidence>
<evidence type="ECO:0000313" key="7">
    <source>
        <dbReference type="Proteomes" id="UP000076738"/>
    </source>
</evidence>
<comment type="catalytic activity">
    <reaction evidence="1">
        <text>(4aS,6R)-4a-hydroxy-L-erythro-5,6,7,8-tetrahydrobiopterin = (6R)-L-erythro-6,7-dihydrobiopterin + H2O</text>
        <dbReference type="Rhea" id="RHEA:11920"/>
        <dbReference type="ChEBI" id="CHEBI:15377"/>
        <dbReference type="ChEBI" id="CHEBI:15642"/>
        <dbReference type="ChEBI" id="CHEBI:43120"/>
        <dbReference type="EC" id="4.2.1.96"/>
    </reaction>
</comment>
<dbReference type="OrthoDB" id="3263285at2759"/>
<name>A0A167LD72_CALVF</name>
<feature type="region of interest" description="Disordered" evidence="5">
    <location>
        <begin position="118"/>
        <end position="179"/>
    </location>
</feature>
<dbReference type="Proteomes" id="UP000076738">
    <property type="component" value="Unassembled WGS sequence"/>
</dbReference>
<feature type="region of interest" description="Disordered" evidence="5">
    <location>
        <begin position="212"/>
        <end position="253"/>
    </location>
</feature>
<organism evidence="6 7">
    <name type="scientific">Calocera viscosa (strain TUFC12733)</name>
    <dbReference type="NCBI Taxonomy" id="1330018"/>
    <lineage>
        <taxon>Eukaryota</taxon>
        <taxon>Fungi</taxon>
        <taxon>Dikarya</taxon>
        <taxon>Basidiomycota</taxon>
        <taxon>Agaricomycotina</taxon>
        <taxon>Dacrymycetes</taxon>
        <taxon>Dacrymycetales</taxon>
        <taxon>Dacrymycetaceae</taxon>
        <taxon>Calocera</taxon>
    </lineage>
</organism>
<feature type="compositionally biased region" description="Polar residues" evidence="5">
    <location>
        <begin position="60"/>
        <end position="70"/>
    </location>
</feature>
<keyword evidence="4" id="KW-0456">Lyase</keyword>
<dbReference type="InterPro" id="IPR036428">
    <property type="entry name" value="PCD_sf"/>
</dbReference>
<dbReference type="STRING" id="1330018.A0A167LD72"/>
<sequence>MSVLALARCAASASRIRRPRRPRLPGQAAPCARHSSGAAVYQEGSHAEGEGEEELPVERTASTSTSGAQDSRTRPRAQPPDPPRPVPRIRALTPEERRTAEEDRRRWVASAFLRQRWRGKDPPLERARRLLEGLSDASDASEESPPAALSPAPPRTRTRILPNLDTFAPPSATPVPVTQWDPLSPAAAVAVDPSDLGQGRKEWWEEVRGWVRERTAPAPAPGELGEPPREPEPERARAPDPPPPPAEPRGAHLDALCAEPVLPAQAAQHLGPNALPERPGQRHLDALYGDLFDAPPPGTPFFTPSTSRAEEEAPPVDWAARAAAFDGQFGPPSAAADIDLPQGVFQAPPSTSTTTPEAQPMTAEEYRAFFTAEASSYASSQLSARASQPSPAQAMPVSAVDSAREALDDLIGLSGQARLQQQRATSSISANPELVLSRALRALLSTLPLPSPPPRPAPGPAPLLSQRELDTFLRPLYARGWHIAYVRKMASKLAPQEMARATGAGAGPEQEKGVYAHALLRKFKFATAGEAISFAAKVLEVTQEENHHPVLAVFSKSVYVRLHTHQALTFDDPPQKARGITLHDVRFAYLLHALPAQPEPVEDVPGEEQLMPTVIKYLHRCLVPVDHDFVPSEAPGQEIPQDEYGRKLLGPPSPCPNCGGRHWLKRCPFRNPSRAAAKDIMRVY</sequence>
<feature type="compositionally biased region" description="Basic and acidic residues" evidence="5">
    <location>
        <begin position="93"/>
        <end position="105"/>
    </location>
</feature>
<accession>A0A167LD72</accession>
<feature type="region of interest" description="Disordered" evidence="5">
    <location>
        <begin position="10"/>
        <end position="105"/>
    </location>
</feature>
<feature type="compositionally biased region" description="Low complexity" evidence="5">
    <location>
        <begin position="134"/>
        <end position="150"/>
    </location>
</feature>
<dbReference type="Pfam" id="PF01329">
    <property type="entry name" value="Pterin_4a"/>
    <property type="match status" value="1"/>
</dbReference>
<dbReference type="SUPFAM" id="SSF55248">
    <property type="entry name" value="PCD-like"/>
    <property type="match status" value="1"/>
</dbReference>
<dbReference type="InterPro" id="IPR001533">
    <property type="entry name" value="Pterin_deHydtase"/>
</dbReference>
<feature type="compositionally biased region" description="Pro residues" evidence="5">
    <location>
        <begin position="77"/>
        <end position="86"/>
    </location>
</feature>
<comment type="similarity">
    <text evidence="2">Belongs to the pterin-4-alpha-carbinolamine dehydratase family.</text>
</comment>
<evidence type="ECO:0000256" key="3">
    <source>
        <dbReference type="ARBA" id="ARBA00013252"/>
    </source>
</evidence>
<dbReference type="GO" id="GO:0008124">
    <property type="term" value="F:4-alpha-hydroxytetrahydrobiopterin dehydratase activity"/>
    <property type="evidence" value="ECO:0007669"/>
    <property type="project" value="UniProtKB-EC"/>
</dbReference>
<feature type="compositionally biased region" description="Basic and acidic residues" evidence="5">
    <location>
        <begin position="226"/>
        <end position="238"/>
    </location>
</feature>